<dbReference type="GO" id="GO:0003677">
    <property type="term" value="F:DNA binding"/>
    <property type="evidence" value="ECO:0007669"/>
    <property type="project" value="UniProtKB-KW"/>
</dbReference>
<dbReference type="PROSITE" id="PS51000">
    <property type="entry name" value="HTH_DEOR_2"/>
    <property type="match status" value="1"/>
</dbReference>
<dbReference type="GO" id="GO:0003700">
    <property type="term" value="F:DNA-binding transcription factor activity"/>
    <property type="evidence" value="ECO:0007669"/>
    <property type="project" value="InterPro"/>
</dbReference>
<dbReference type="PROSITE" id="PS52050">
    <property type="entry name" value="WYL"/>
    <property type="match status" value="1"/>
</dbReference>
<dbReference type="Pfam" id="PF25583">
    <property type="entry name" value="WCX"/>
    <property type="match status" value="1"/>
</dbReference>
<evidence type="ECO:0000259" key="4">
    <source>
        <dbReference type="PROSITE" id="PS51000"/>
    </source>
</evidence>
<dbReference type="InterPro" id="IPR026881">
    <property type="entry name" value="WYL_dom"/>
</dbReference>
<dbReference type="Gene3D" id="1.10.10.10">
    <property type="entry name" value="Winged helix-like DNA-binding domain superfamily/Winged helix DNA-binding domain"/>
    <property type="match status" value="1"/>
</dbReference>
<proteinExistence type="predicted"/>
<dbReference type="Pfam" id="PF13280">
    <property type="entry name" value="WYL"/>
    <property type="match status" value="1"/>
</dbReference>
<keyword evidence="1" id="KW-0805">Transcription regulation</keyword>
<dbReference type="AlphaFoldDB" id="A0A919P8Q6"/>
<evidence type="ECO:0000256" key="3">
    <source>
        <dbReference type="ARBA" id="ARBA00023163"/>
    </source>
</evidence>
<dbReference type="InterPro" id="IPR036388">
    <property type="entry name" value="WH-like_DNA-bd_sf"/>
</dbReference>
<dbReference type="RefSeq" id="WP_203758643.1">
    <property type="nucleotide sequence ID" value="NZ_BONK01000022.1"/>
</dbReference>
<dbReference type="InterPro" id="IPR057727">
    <property type="entry name" value="WCX_dom"/>
</dbReference>
<evidence type="ECO:0000313" key="6">
    <source>
        <dbReference type="Proteomes" id="UP000632740"/>
    </source>
</evidence>
<dbReference type="Proteomes" id="UP000632740">
    <property type="component" value="Unassembled WGS sequence"/>
</dbReference>
<dbReference type="PANTHER" id="PTHR34580:SF3">
    <property type="entry name" value="PROTEIN PAFB"/>
    <property type="match status" value="1"/>
</dbReference>
<organism evidence="5 6">
    <name type="scientific">Cellulomonas chitinilytica</name>
    <dbReference type="NCBI Taxonomy" id="398759"/>
    <lineage>
        <taxon>Bacteria</taxon>
        <taxon>Bacillati</taxon>
        <taxon>Actinomycetota</taxon>
        <taxon>Actinomycetes</taxon>
        <taxon>Micrococcales</taxon>
        <taxon>Cellulomonadaceae</taxon>
        <taxon>Cellulomonas</taxon>
    </lineage>
</organism>
<dbReference type="InterPro" id="IPR013196">
    <property type="entry name" value="HTH_11"/>
</dbReference>
<feature type="domain" description="HTH deoR-type" evidence="4">
    <location>
        <begin position="4"/>
        <end position="70"/>
    </location>
</feature>
<dbReference type="PANTHER" id="PTHR34580">
    <property type="match status" value="1"/>
</dbReference>
<evidence type="ECO:0000313" key="5">
    <source>
        <dbReference type="EMBL" id="GIG23641.1"/>
    </source>
</evidence>
<dbReference type="InterPro" id="IPR036390">
    <property type="entry name" value="WH_DNA-bd_sf"/>
</dbReference>
<keyword evidence="6" id="KW-1185">Reference proteome</keyword>
<evidence type="ECO:0000256" key="2">
    <source>
        <dbReference type="ARBA" id="ARBA00023125"/>
    </source>
</evidence>
<comment type="caution">
    <text evidence="5">The sequence shown here is derived from an EMBL/GenBank/DDBJ whole genome shotgun (WGS) entry which is preliminary data.</text>
</comment>
<dbReference type="PIRSF" id="PIRSF016838">
    <property type="entry name" value="PafC"/>
    <property type="match status" value="1"/>
</dbReference>
<dbReference type="Pfam" id="PF08279">
    <property type="entry name" value="HTH_11"/>
    <property type="match status" value="1"/>
</dbReference>
<dbReference type="InterPro" id="IPR001034">
    <property type="entry name" value="DeoR_HTH"/>
</dbReference>
<reference evidence="5" key="1">
    <citation type="submission" date="2021-01" db="EMBL/GenBank/DDBJ databases">
        <title>Whole genome shotgun sequence of Cellulomonas chitinilytica NBRC 110799.</title>
        <authorList>
            <person name="Komaki H."/>
            <person name="Tamura T."/>
        </authorList>
    </citation>
    <scope>NUCLEOTIDE SEQUENCE</scope>
    <source>
        <strain evidence="5">NBRC 110799</strain>
    </source>
</reference>
<gene>
    <name evidence="5" type="ORF">Cch01nite_43650</name>
</gene>
<dbReference type="InterPro" id="IPR028349">
    <property type="entry name" value="PafC-like"/>
</dbReference>
<accession>A0A919P8Q6</accession>
<dbReference type="InterPro" id="IPR018356">
    <property type="entry name" value="Tscrpt_reg_HTH_DeoR_CS"/>
</dbReference>
<keyword evidence="3" id="KW-0804">Transcription</keyword>
<keyword evidence="2 5" id="KW-0238">DNA-binding</keyword>
<dbReference type="InterPro" id="IPR051534">
    <property type="entry name" value="CBASS_pafABC_assoc_protein"/>
</dbReference>
<dbReference type="SUPFAM" id="SSF46785">
    <property type="entry name" value="Winged helix' DNA-binding domain"/>
    <property type="match status" value="1"/>
</dbReference>
<sequence length="325" mass="35134">MLTTSARLLELLTLLQVRRDWTAGELAERCGVSARTVRADVARLRELGYPVESRPGVAGGYRLGAGGAMPPLVLDSDEAVAVAAALRAGAGGGAPGLEEPSLRALAKLEQVLPAGLRSRVEAVRWATASVPVGGSGRPAAAVDPSMLGAAAAAVRGRERLRFAYERYDGTRASRHVEPYRLVSWRARWYLVAWDLERADWRVFRVDRMEPRPPTGARFSPRDLPQDPVDTVRRAVGVAAWPYQARVLVHAPAEVVARRLPMPVTAEPLGEDACVLDVGADDPDVLARWVALLGLDVEVLEGDELRVALGRLAAILWRASRIDDGE</sequence>
<evidence type="ECO:0000256" key="1">
    <source>
        <dbReference type="ARBA" id="ARBA00023015"/>
    </source>
</evidence>
<dbReference type="EMBL" id="BONK01000022">
    <property type="protein sequence ID" value="GIG23641.1"/>
    <property type="molecule type" value="Genomic_DNA"/>
</dbReference>
<dbReference type="PROSITE" id="PS00894">
    <property type="entry name" value="HTH_DEOR_1"/>
    <property type="match status" value="1"/>
</dbReference>
<name>A0A919P8Q6_9CELL</name>
<protein>
    <submittedName>
        <fullName evidence="5">DNA-binding transcriptional regulator</fullName>
    </submittedName>
</protein>